<protein>
    <submittedName>
        <fullName evidence="2">Uncharacterized protein</fullName>
    </submittedName>
</protein>
<name>A0A0G0EIG9_9BACT</name>
<dbReference type="EMBL" id="LBPX01000022">
    <property type="protein sequence ID" value="KKP67087.1"/>
    <property type="molecule type" value="Genomic_DNA"/>
</dbReference>
<comment type="caution">
    <text evidence="2">The sequence shown here is derived from an EMBL/GenBank/DDBJ whole genome shotgun (WGS) entry which is preliminary data.</text>
</comment>
<reference evidence="2 3" key="1">
    <citation type="journal article" date="2015" name="Nature">
        <title>rRNA introns, odd ribosomes, and small enigmatic genomes across a large radiation of phyla.</title>
        <authorList>
            <person name="Brown C.T."/>
            <person name="Hug L.A."/>
            <person name="Thomas B.C."/>
            <person name="Sharon I."/>
            <person name="Castelle C.J."/>
            <person name="Singh A."/>
            <person name="Wilkins M.J."/>
            <person name="Williams K.H."/>
            <person name="Banfield J.F."/>
        </authorList>
    </citation>
    <scope>NUCLEOTIDE SEQUENCE [LARGE SCALE GENOMIC DNA]</scope>
</reference>
<gene>
    <name evidence="2" type="ORF">UR63_C0022G0016</name>
</gene>
<feature type="region of interest" description="Disordered" evidence="1">
    <location>
        <begin position="1"/>
        <end position="39"/>
    </location>
</feature>
<evidence type="ECO:0000313" key="2">
    <source>
        <dbReference type="EMBL" id="KKP67087.1"/>
    </source>
</evidence>
<organism evidence="2 3">
    <name type="scientific">Candidatus Roizmanbacteria bacterium GW2011_GWC2_35_12</name>
    <dbReference type="NCBI Taxonomy" id="1618485"/>
    <lineage>
        <taxon>Bacteria</taxon>
        <taxon>Candidatus Roizmaniibacteriota</taxon>
    </lineage>
</organism>
<dbReference type="Proteomes" id="UP000034127">
    <property type="component" value="Unassembled WGS sequence"/>
</dbReference>
<dbReference type="AlphaFoldDB" id="A0A0G0EIG9"/>
<evidence type="ECO:0000256" key="1">
    <source>
        <dbReference type="SAM" id="MobiDB-lite"/>
    </source>
</evidence>
<accession>A0A0G0EIG9</accession>
<sequence>MNSLKLRRPKVDLSRRSQAKFPRLHPTKSGFGEAKVDPEGFENRRLGGALYHSSGGR</sequence>
<proteinExistence type="predicted"/>
<evidence type="ECO:0000313" key="3">
    <source>
        <dbReference type="Proteomes" id="UP000034127"/>
    </source>
</evidence>